<reference evidence="3 4" key="1">
    <citation type="journal article" date="2024" name="Science">
        <title>Giant polyketide synthase enzymes in the biosynthesis of giant marine polyether toxins.</title>
        <authorList>
            <person name="Fallon T.R."/>
            <person name="Shende V.V."/>
            <person name="Wierzbicki I.H."/>
            <person name="Pendleton A.L."/>
            <person name="Watervoot N.F."/>
            <person name="Auber R.P."/>
            <person name="Gonzalez D.J."/>
            <person name="Wisecaver J.H."/>
            <person name="Moore B.S."/>
        </authorList>
    </citation>
    <scope>NUCLEOTIDE SEQUENCE [LARGE SCALE GENOMIC DNA]</scope>
    <source>
        <strain evidence="3 4">12B1</strain>
    </source>
</reference>
<dbReference type="PANTHER" id="PTHR46207:SF1">
    <property type="entry name" value="PROTEIN RCC2"/>
    <property type="match status" value="1"/>
</dbReference>
<feature type="compositionally biased region" description="Low complexity" evidence="2">
    <location>
        <begin position="445"/>
        <end position="457"/>
    </location>
</feature>
<evidence type="ECO:0000313" key="4">
    <source>
        <dbReference type="Proteomes" id="UP001515480"/>
    </source>
</evidence>
<dbReference type="PROSITE" id="PS50012">
    <property type="entry name" value="RCC1_3"/>
    <property type="match status" value="4"/>
</dbReference>
<proteinExistence type="predicted"/>
<dbReference type="Proteomes" id="UP001515480">
    <property type="component" value="Unassembled WGS sequence"/>
</dbReference>
<keyword evidence="4" id="KW-1185">Reference proteome</keyword>
<gene>
    <name evidence="3" type="ORF">AB1Y20_006389</name>
</gene>
<accession>A0AB34J4L5</accession>
<dbReference type="InterPro" id="IPR009091">
    <property type="entry name" value="RCC1/BLIP-II"/>
</dbReference>
<feature type="compositionally biased region" description="Low complexity" evidence="2">
    <location>
        <begin position="465"/>
        <end position="477"/>
    </location>
</feature>
<feature type="repeat" description="RCC1" evidence="1">
    <location>
        <begin position="270"/>
        <end position="318"/>
    </location>
</feature>
<sequence length="477" mass="49415">MYQKMLSQQAGGAAASAAADDALHIAPPTVTPPSDGVLVFFGSTNWEQMGKKVGAEHPSAPNLLSPHRLLAGLAHVKVCFLASSSVSAHVIALGAAGEAFAWGRNDAGQLGLGDTTTRAQPTRVSALAGKPLVAAATGKAHTLFVSAEGEVCACGANKQGCVGAAGLKNKKADFDATPLPIAGMPPVASVSCGANFCLARDREGDVWAWGWSEYGVLGNGSDGEYNKSASSVKLSYHPQGTPVQILKLAGQKTVQVACGASHCVSVCEDGTCYTWGNAGFGRIGHRDQKDKWVPCALPEIKVKCAEAGMAHTLALGYPVLRNGQVCKGQPAVYMWGRVNASRDAWMYPKPEDDLRGWNVHAFSVGHNHNVVHADNSVIAWGSPCLSGELGFGEGGGKSSTRPKKVDALEGVRVAQVACGLAHSVLLVERDAKVDALPEYIPQEVSSSSAEEPPAKGKAAGKRKAAAPPAASGKKGKK</sequence>
<dbReference type="SUPFAM" id="SSF50985">
    <property type="entry name" value="RCC1/BLIP-II"/>
    <property type="match status" value="1"/>
</dbReference>
<dbReference type="PRINTS" id="PR00633">
    <property type="entry name" value="RCCNDNSATION"/>
</dbReference>
<dbReference type="PANTHER" id="PTHR46207">
    <property type="entry name" value="PROTEIN RCC2"/>
    <property type="match status" value="1"/>
</dbReference>
<feature type="region of interest" description="Disordered" evidence="2">
    <location>
        <begin position="439"/>
        <end position="477"/>
    </location>
</feature>
<comment type="caution">
    <text evidence="3">The sequence shown here is derived from an EMBL/GenBank/DDBJ whole genome shotgun (WGS) entry which is preliminary data.</text>
</comment>
<dbReference type="EMBL" id="JBGBPQ010000014">
    <property type="protein sequence ID" value="KAL1511595.1"/>
    <property type="molecule type" value="Genomic_DNA"/>
</dbReference>
<evidence type="ECO:0000256" key="2">
    <source>
        <dbReference type="SAM" id="MobiDB-lite"/>
    </source>
</evidence>
<evidence type="ECO:0000256" key="1">
    <source>
        <dbReference type="PROSITE-ProRule" id="PRU00235"/>
    </source>
</evidence>
<dbReference type="InterPro" id="IPR000408">
    <property type="entry name" value="Reg_chr_condens"/>
</dbReference>
<dbReference type="GO" id="GO:0016020">
    <property type="term" value="C:membrane"/>
    <property type="evidence" value="ECO:0007669"/>
    <property type="project" value="TreeGrafter"/>
</dbReference>
<feature type="repeat" description="RCC1" evidence="1">
    <location>
        <begin position="97"/>
        <end position="148"/>
    </location>
</feature>
<protein>
    <submittedName>
        <fullName evidence="3">Uncharacterized protein</fullName>
    </submittedName>
</protein>
<evidence type="ECO:0000313" key="3">
    <source>
        <dbReference type="EMBL" id="KAL1511595.1"/>
    </source>
</evidence>
<feature type="repeat" description="RCC1" evidence="1">
    <location>
        <begin position="375"/>
        <end position="429"/>
    </location>
</feature>
<dbReference type="GO" id="GO:0031267">
    <property type="term" value="F:small GTPase binding"/>
    <property type="evidence" value="ECO:0007669"/>
    <property type="project" value="TreeGrafter"/>
</dbReference>
<dbReference type="Pfam" id="PF00415">
    <property type="entry name" value="RCC1"/>
    <property type="match status" value="5"/>
</dbReference>
<feature type="repeat" description="RCC1" evidence="1">
    <location>
        <begin position="204"/>
        <end position="269"/>
    </location>
</feature>
<organism evidence="3 4">
    <name type="scientific">Prymnesium parvum</name>
    <name type="common">Toxic golden alga</name>
    <dbReference type="NCBI Taxonomy" id="97485"/>
    <lineage>
        <taxon>Eukaryota</taxon>
        <taxon>Haptista</taxon>
        <taxon>Haptophyta</taxon>
        <taxon>Prymnesiophyceae</taxon>
        <taxon>Prymnesiales</taxon>
        <taxon>Prymnesiaceae</taxon>
        <taxon>Prymnesium</taxon>
    </lineage>
</organism>
<dbReference type="InterPro" id="IPR028641">
    <property type="entry name" value="RCC2"/>
</dbReference>
<dbReference type="AlphaFoldDB" id="A0AB34J4L5"/>
<name>A0AB34J4L5_PRYPA</name>
<dbReference type="Gene3D" id="2.130.10.30">
    <property type="entry name" value="Regulator of chromosome condensation 1/beta-lactamase-inhibitor protein II"/>
    <property type="match status" value="2"/>
</dbReference>